<reference evidence="3 4" key="1">
    <citation type="journal article" date="2018" name="Genome Biol. Evol.">
        <title>Multiple Roots of Fruiting Body Formation in Amoebozoa.</title>
        <authorList>
            <person name="Hillmann F."/>
            <person name="Forbes G."/>
            <person name="Novohradska S."/>
            <person name="Ferling I."/>
            <person name="Riege K."/>
            <person name="Groth M."/>
            <person name="Westermann M."/>
            <person name="Marz M."/>
            <person name="Spaller T."/>
            <person name="Winckler T."/>
            <person name="Schaap P."/>
            <person name="Glockner G."/>
        </authorList>
    </citation>
    <scope>NUCLEOTIDE SEQUENCE [LARGE SCALE GENOMIC DNA]</scope>
    <source>
        <strain evidence="3 4">Jena</strain>
    </source>
</reference>
<sequence>MANKKGGKKQTKHESNHSKKTSPPISPAPASSSDNEVEEVEEVETISNQPTHSLPSNNRERKAVRSRYKAQPLSYFGALKERYIVSTGLYVLEPNERVLITIILVLILVSTLYGLIRLLASTYNSL</sequence>
<keyword evidence="2" id="KW-0812">Transmembrane</keyword>
<dbReference type="EMBL" id="MDYQ01000032">
    <property type="protein sequence ID" value="PRP86388.1"/>
    <property type="molecule type" value="Genomic_DNA"/>
</dbReference>
<proteinExistence type="predicted"/>
<evidence type="ECO:0000256" key="2">
    <source>
        <dbReference type="SAM" id="Phobius"/>
    </source>
</evidence>
<evidence type="ECO:0000313" key="3">
    <source>
        <dbReference type="EMBL" id="PRP86388.1"/>
    </source>
</evidence>
<feature type="compositionally biased region" description="Acidic residues" evidence="1">
    <location>
        <begin position="35"/>
        <end position="44"/>
    </location>
</feature>
<keyword evidence="2" id="KW-1133">Transmembrane helix</keyword>
<feature type="compositionally biased region" description="Polar residues" evidence="1">
    <location>
        <begin position="45"/>
        <end position="57"/>
    </location>
</feature>
<dbReference type="AlphaFoldDB" id="A0A2P6NR85"/>
<evidence type="ECO:0000313" key="4">
    <source>
        <dbReference type="Proteomes" id="UP000241769"/>
    </source>
</evidence>
<feature type="compositionally biased region" description="Basic residues" evidence="1">
    <location>
        <begin position="1"/>
        <end position="11"/>
    </location>
</feature>
<gene>
    <name evidence="3" type="ORF">PROFUN_05529</name>
</gene>
<dbReference type="Proteomes" id="UP000241769">
    <property type="component" value="Unassembled WGS sequence"/>
</dbReference>
<keyword evidence="4" id="KW-1185">Reference proteome</keyword>
<keyword evidence="2" id="KW-0472">Membrane</keyword>
<feature type="transmembrane region" description="Helical" evidence="2">
    <location>
        <begin position="98"/>
        <end position="120"/>
    </location>
</feature>
<feature type="region of interest" description="Disordered" evidence="1">
    <location>
        <begin position="1"/>
        <end position="65"/>
    </location>
</feature>
<name>A0A2P6NR85_9EUKA</name>
<protein>
    <submittedName>
        <fullName evidence="3">Uncharacterized protein</fullName>
    </submittedName>
</protein>
<organism evidence="3 4">
    <name type="scientific">Planoprotostelium fungivorum</name>
    <dbReference type="NCBI Taxonomy" id="1890364"/>
    <lineage>
        <taxon>Eukaryota</taxon>
        <taxon>Amoebozoa</taxon>
        <taxon>Evosea</taxon>
        <taxon>Variosea</taxon>
        <taxon>Cavosteliida</taxon>
        <taxon>Cavosteliaceae</taxon>
        <taxon>Planoprotostelium</taxon>
    </lineage>
</organism>
<evidence type="ECO:0000256" key="1">
    <source>
        <dbReference type="SAM" id="MobiDB-lite"/>
    </source>
</evidence>
<dbReference type="InParanoid" id="A0A2P6NR85"/>
<comment type="caution">
    <text evidence="3">The sequence shown here is derived from an EMBL/GenBank/DDBJ whole genome shotgun (WGS) entry which is preliminary data.</text>
</comment>
<accession>A0A2P6NR85</accession>